<sequence>MSHDSRRRKIEETLKTADNHRQLYTTADDELILTRLLPEWRDMNNPPVELLSNEDIAIIIGRTHVAVSQRRVVLKKLMSHGMTLEEIHETERWQRAERNSIQYRTSVRLLAAQCPECFCSPHAPGCSRAD</sequence>
<dbReference type="EMBL" id="MT310889">
    <property type="protein sequence ID" value="QJD52878.1"/>
    <property type="molecule type" value="Genomic_DNA"/>
</dbReference>
<reference evidence="1 2" key="1">
    <citation type="submission" date="2020-04" db="EMBL/GenBank/DDBJ databases">
        <authorList>
            <person name="Batra A.D."/>
            <person name="Bennett R.M."/>
            <person name="Bhamidipati A."/>
            <person name="Chandaka A."/>
            <person name="Chongtham N."/>
            <person name="Gupta A."/>
            <person name="Gupta M."/>
            <person name="Karthikeyan G."/>
            <person name="Karthikeyan S."/>
            <person name="Klouda L.E."/>
            <person name="Kothari S.K."/>
            <person name="Mahesh M."/>
            <person name="Mehta A.C."/>
            <person name="Mikkelson C.L."/>
            <person name="Nguyen E.T."/>
            <person name="Nittur A."/>
            <person name="Patel J."/>
            <person name="Patel R."/>
            <person name="Peng M.L."/>
            <person name="Poole E.F."/>
            <person name="Reddy D."/>
            <person name="Scherreik M.P."/>
            <person name="Zacharias G."/>
            <person name="Toma J."/>
            <person name="Gurney S.M.R."/>
            <person name="Garlena R.A."/>
            <person name="Russell D.A."/>
            <person name="Pope W.H."/>
            <person name="Jacobs-Sera D."/>
            <person name="Hatfull G.F."/>
        </authorList>
    </citation>
    <scope>NUCLEOTIDE SEQUENCE [LARGE SCALE GENOMIC DNA]</scope>
</reference>
<organism evidence="1 2">
    <name type="scientific">Microbacterium phage Phractured</name>
    <dbReference type="NCBI Taxonomy" id="2725605"/>
    <lineage>
        <taxon>Viruses</taxon>
        <taxon>Duplodnaviria</taxon>
        <taxon>Heunggongvirae</taxon>
        <taxon>Uroviricota</taxon>
        <taxon>Caudoviricetes</taxon>
        <taxon>Eekayvirinae</taxon>
        <taxon>Akonivirus</taxon>
        <taxon>Akonivirus phedro</taxon>
    </lineage>
</organism>
<proteinExistence type="predicted"/>
<dbReference type="Proteomes" id="UP000501202">
    <property type="component" value="Segment"/>
</dbReference>
<name>A0A6M3T678_9CAUD</name>
<accession>A0A6M3T678</accession>
<protein>
    <submittedName>
        <fullName evidence="1">Uncharacterized protein</fullName>
    </submittedName>
</protein>
<gene>
    <name evidence="1" type="primary">26</name>
    <name evidence="1" type="ORF">SEA_PHRACTURED_26</name>
</gene>
<evidence type="ECO:0000313" key="1">
    <source>
        <dbReference type="EMBL" id="QJD52878.1"/>
    </source>
</evidence>
<evidence type="ECO:0000313" key="2">
    <source>
        <dbReference type="Proteomes" id="UP000501202"/>
    </source>
</evidence>